<feature type="transmembrane region" description="Helical" evidence="6">
    <location>
        <begin position="28"/>
        <end position="46"/>
    </location>
</feature>
<feature type="transmembrane region" description="Helical" evidence="6">
    <location>
        <begin position="58"/>
        <end position="79"/>
    </location>
</feature>
<evidence type="ECO:0000313" key="8">
    <source>
        <dbReference type="EMBL" id="MDN3702672.1"/>
    </source>
</evidence>
<keyword evidence="5 6" id="KW-0472">Membrane</keyword>
<evidence type="ECO:0000256" key="3">
    <source>
        <dbReference type="ARBA" id="ARBA00022692"/>
    </source>
</evidence>
<feature type="transmembrane region" description="Helical" evidence="6">
    <location>
        <begin position="112"/>
        <end position="129"/>
    </location>
</feature>
<dbReference type="InterPro" id="IPR050638">
    <property type="entry name" value="AA-Vitamin_Transporters"/>
</dbReference>
<dbReference type="InterPro" id="IPR037185">
    <property type="entry name" value="EmrE-like"/>
</dbReference>
<organism evidence="8 9">
    <name type="scientific">Vibrio artabrorum</name>
    <dbReference type="NCBI Taxonomy" id="446374"/>
    <lineage>
        <taxon>Bacteria</taxon>
        <taxon>Pseudomonadati</taxon>
        <taxon>Pseudomonadota</taxon>
        <taxon>Gammaproteobacteria</taxon>
        <taxon>Vibrionales</taxon>
        <taxon>Vibrionaceae</taxon>
        <taxon>Vibrio</taxon>
    </lineage>
</organism>
<feature type="transmembrane region" description="Helical" evidence="6">
    <location>
        <begin position="212"/>
        <end position="230"/>
    </location>
</feature>
<keyword evidence="9" id="KW-1185">Reference proteome</keyword>
<feature type="transmembrane region" description="Helical" evidence="6">
    <location>
        <begin position="264"/>
        <end position="286"/>
    </location>
</feature>
<keyword evidence="3 6" id="KW-0812">Transmembrane</keyword>
<evidence type="ECO:0000256" key="6">
    <source>
        <dbReference type="SAM" id="Phobius"/>
    </source>
</evidence>
<feature type="transmembrane region" description="Helical" evidence="6">
    <location>
        <begin position="237"/>
        <end position="258"/>
    </location>
</feature>
<dbReference type="Proteomes" id="UP001223712">
    <property type="component" value="Unassembled WGS sequence"/>
</dbReference>
<dbReference type="RefSeq" id="WP_290334998.1">
    <property type="nucleotide sequence ID" value="NZ_JAUFQY010000002.1"/>
</dbReference>
<evidence type="ECO:0000256" key="2">
    <source>
        <dbReference type="ARBA" id="ARBA00007362"/>
    </source>
</evidence>
<dbReference type="PANTHER" id="PTHR32322">
    <property type="entry name" value="INNER MEMBRANE TRANSPORTER"/>
    <property type="match status" value="1"/>
</dbReference>
<dbReference type="EMBL" id="JAUFQY010000002">
    <property type="protein sequence ID" value="MDN3702672.1"/>
    <property type="molecule type" value="Genomic_DNA"/>
</dbReference>
<comment type="subcellular location">
    <subcellularLocation>
        <location evidence="1">Membrane</location>
        <topology evidence="1">Multi-pass membrane protein</topology>
    </subcellularLocation>
</comment>
<comment type="caution">
    <text evidence="8">The sequence shown here is derived from an EMBL/GenBank/DDBJ whole genome shotgun (WGS) entry which is preliminary data.</text>
</comment>
<keyword evidence="4 6" id="KW-1133">Transmembrane helix</keyword>
<evidence type="ECO:0000256" key="5">
    <source>
        <dbReference type="ARBA" id="ARBA00023136"/>
    </source>
</evidence>
<name>A0ABT8CP60_9VIBR</name>
<evidence type="ECO:0000256" key="1">
    <source>
        <dbReference type="ARBA" id="ARBA00004141"/>
    </source>
</evidence>
<dbReference type="PANTHER" id="PTHR32322:SF2">
    <property type="entry name" value="EAMA DOMAIN-CONTAINING PROTEIN"/>
    <property type="match status" value="1"/>
</dbReference>
<protein>
    <submittedName>
        <fullName evidence="8">DMT family transporter</fullName>
    </submittedName>
</protein>
<accession>A0ABT8CP60</accession>
<dbReference type="Pfam" id="PF00892">
    <property type="entry name" value="EamA"/>
    <property type="match status" value="1"/>
</dbReference>
<dbReference type="InterPro" id="IPR000620">
    <property type="entry name" value="EamA_dom"/>
</dbReference>
<sequence>MNILLAMIPAFFWGTTYAVTQFTLHEWPPLLLGALRALPAGLLLLAVKPTLPKKGEWLTIFTLGFINIATFFSLIFMMALTLPSAISGVGMISVPVFAMIFHWLVKKQRPHLIQALSGIGLITLAWFLFNPSQIALNPIGLSAMFAAIMCIVIGSSITKSLGNRMHWWKVLTWQLILGGTILSVASGVHAFIDPQPYVNAVTHFDTRNAIGLVWVIVLNTALGYGMYVWLLQRMSVVDFTFGGIANPVAGIVTGMALMGESFTAIQYSLMAGMIVMSLLPQLILAIRQPKKVEPATQLLVQCRKYLFQKPVLWPLETERS</sequence>
<comment type="similarity">
    <text evidence="2">Belongs to the EamA transporter family.</text>
</comment>
<evidence type="ECO:0000256" key="4">
    <source>
        <dbReference type="ARBA" id="ARBA00022989"/>
    </source>
</evidence>
<feature type="domain" description="EamA" evidence="7">
    <location>
        <begin position="3"/>
        <end position="128"/>
    </location>
</feature>
<feature type="transmembrane region" description="Helical" evidence="6">
    <location>
        <begin position="135"/>
        <end position="158"/>
    </location>
</feature>
<evidence type="ECO:0000313" key="9">
    <source>
        <dbReference type="Proteomes" id="UP001223712"/>
    </source>
</evidence>
<evidence type="ECO:0000259" key="7">
    <source>
        <dbReference type="Pfam" id="PF00892"/>
    </source>
</evidence>
<reference evidence="9" key="1">
    <citation type="journal article" date="2019" name="Int. J. Syst. Evol. Microbiol.">
        <title>The Global Catalogue of Microorganisms (GCM) 10K type strain sequencing project: providing services to taxonomists for standard genome sequencing and annotation.</title>
        <authorList>
            <consortium name="The Broad Institute Genomics Platform"/>
            <consortium name="The Broad Institute Genome Sequencing Center for Infectious Disease"/>
            <person name="Wu L."/>
            <person name="Ma J."/>
        </authorList>
    </citation>
    <scope>NUCLEOTIDE SEQUENCE [LARGE SCALE GENOMIC DNA]</scope>
    <source>
        <strain evidence="9">CECT 7226</strain>
    </source>
</reference>
<gene>
    <name evidence="8" type="ORF">QWY96_20350</name>
</gene>
<feature type="transmembrane region" description="Helical" evidence="6">
    <location>
        <begin position="85"/>
        <end position="105"/>
    </location>
</feature>
<dbReference type="SUPFAM" id="SSF103481">
    <property type="entry name" value="Multidrug resistance efflux transporter EmrE"/>
    <property type="match status" value="2"/>
</dbReference>
<feature type="transmembrane region" description="Helical" evidence="6">
    <location>
        <begin position="170"/>
        <end position="192"/>
    </location>
</feature>
<proteinExistence type="inferred from homology"/>